<comment type="catalytic activity">
    <reaction evidence="27">
        <text>13,14-dihydro-15-oxo-PGF2alpha + NADP(+) = 15-oxoprostaglandin F2alpha + NADPH + H(+)</text>
        <dbReference type="Rhea" id="RHEA:50588"/>
        <dbReference type="ChEBI" id="CHEBI:15378"/>
        <dbReference type="ChEBI" id="CHEBI:57783"/>
        <dbReference type="ChEBI" id="CHEBI:58349"/>
        <dbReference type="ChEBI" id="CHEBI:133374"/>
        <dbReference type="ChEBI" id="CHEBI:133409"/>
    </reaction>
    <physiologicalReaction direction="right-to-left" evidence="27">
        <dbReference type="Rhea" id="RHEA:50590"/>
    </physiologicalReaction>
</comment>
<evidence type="ECO:0000256" key="17">
    <source>
        <dbReference type="ARBA" id="ARBA00032255"/>
    </source>
</evidence>
<evidence type="ECO:0000256" key="1">
    <source>
        <dbReference type="ARBA" id="ARBA00004496"/>
    </source>
</evidence>
<evidence type="ECO:0000256" key="20">
    <source>
        <dbReference type="ARBA" id="ARBA00047461"/>
    </source>
</evidence>
<reference evidence="36" key="1">
    <citation type="thesis" date="2020" institute="ProQuest LLC" country="789 East Eisenhower Parkway, Ann Arbor, MI, USA">
        <title>Comparative Genomics and Chromosome Evolution.</title>
        <authorList>
            <person name="Mudd A.B."/>
        </authorList>
    </citation>
    <scope>NUCLEOTIDE SEQUENCE</scope>
    <source>
        <strain evidence="36">HN-11 Male</strain>
        <tissue evidence="36">Kidney and liver</tissue>
    </source>
</reference>
<dbReference type="EC" id="1.3.1.74" evidence="5"/>
<evidence type="ECO:0000256" key="6">
    <source>
        <dbReference type="ARBA" id="ARBA00020651"/>
    </source>
</evidence>
<evidence type="ECO:0000256" key="14">
    <source>
        <dbReference type="ARBA" id="ARBA00023098"/>
    </source>
</evidence>
<keyword evidence="9" id="KW-0597">Phosphoprotein</keyword>
<comment type="catalytic activity">
    <reaction evidence="30">
        <text>6-trans-leukotriene B4 + NADP(+) = 12-oxo-(5S)-hydroxy-(6E,8E,10E,14Z)-eicosatetraenoate + NADPH + H(+)</text>
        <dbReference type="Rhea" id="RHEA:51204"/>
        <dbReference type="ChEBI" id="CHEBI:15378"/>
        <dbReference type="ChEBI" id="CHEBI:57783"/>
        <dbReference type="ChEBI" id="CHEBI:58349"/>
        <dbReference type="ChEBI" id="CHEBI:90723"/>
        <dbReference type="ChEBI" id="CHEBI:133974"/>
    </reaction>
    <physiologicalReaction direction="left-to-right" evidence="30">
        <dbReference type="Rhea" id="RHEA:51205"/>
    </physiologicalReaction>
</comment>
<comment type="catalytic activity">
    <reaction evidence="33">
        <text>an n-alkanal + NADP(+) = an alk-2-enal + NADPH + H(+)</text>
        <dbReference type="Rhea" id="RHEA:13737"/>
        <dbReference type="ChEBI" id="CHEBI:12834"/>
        <dbReference type="ChEBI" id="CHEBI:13757"/>
        <dbReference type="ChEBI" id="CHEBI:15378"/>
        <dbReference type="ChEBI" id="CHEBI:57783"/>
        <dbReference type="ChEBI" id="CHEBI:58349"/>
        <dbReference type="EC" id="1.3.1.74"/>
    </reaction>
    <physiologicalReaction direction="right-to-left" evidence="33">
        <dbReference type="Rhea" id="RHEA:13739"/>
    </physiologicalReaction>
</comment>
<dbReference type="InterPro" id="IPR036291">
    <property type="entry name" value="NAD(P)-bd_dom_sf"/>
</dbReference>
<comment type="catalytic activity">
    <reaction evidence="31">
        <text>(5S,12S)-dihydroxy-(6E,10E,12E,14Z)-eicosatetraenoate + NADP(+) = 12-oxo-(5S)-hydroxy-(6E,8E,10E,14Z)-eicosatetraenoate + NADPH + H(+)</text>
        <dbReference type="Rhea" id="RHEA:51212"/>
        <dbReference type="ChEBI" id="CHEBI:15378"/>
        <dbReference type="ChEBI" id="CHEBI:57783"/>
        <dbReference type="ChEBI" id="CHEBI:58349"/>
        <dbReference type="ChEBI" id="CHEBI:133974"/>
        <dbReference type="ChEBI" id="CHEBI:133975"/>
    </reaction>
    <physiologicalReaction direction="left-to-right" evidence="31">
        <dbReference type="Rhea" id="RHEA:51213"/>
    </physiologicalReaction>
</comment>
<dbReference type="GO" id="GO:0032440">
    <property type="term" value="F:2-alkenal reductase [NAD(P)H] activity"/>
    <property type="evidence" value="ECO:0007669"/>
    <property type="project" value="UniProtKB-EC"/>
</dbReference>
<keyword evidence="10" id="KW-0276">Fatty acid metabolism</keyword>
<comment type="catalytic activity">
    <reaction evidence="26">
        <text>nonan-2-one + NADP(+) = (3E)-nonen-2-one + NADPH + H(+)</text>
        <dbReference type="Rhea" id="RHEA:50616"/>
        <dbReference type="ChEBI" id="CHEBI:15378"/>
        <dbReference type="ChEBI" id="CHEBI:57783"/>
        <dbReference type="ChEBI" id="CHEBI:58349"/>
        <dbReference type="ChEBI" id="CHEBI:77927"/>
        <dbReference type="ChEBI" id="CHEBI:133457"/>
    </reaction>
    <physiologicalReaction direction="right-to-left" evidence="26">
        <dbReference type="Rhea" id="RHEA:50618"/>
    </physiologicalReaction>
</comment>
<evidence type="ECO:0000313" key="36">
    <source>
        <dbReference type="EMBL" id="KAG9486632.1"/>
    </source>
</evidence>
<sequence>MVVAKSWTMVQHFQGAPKPEDFKLVEKKLPPLQAGGNSPRFHVAPYSRRTMKEGDVMIGSQVARIIESKNSAFPLGGYYLGNLGWTTHSISNGKDLRPLLPEWPESLPRSLALGCVGMPGLTAYFGFLEICNPKPGEVVLINCAAGAVGSVVGQIAKIKGCKVVGAAGSDDKVKYLKEIGFDVAFNYKTVSSLDEALKKASPEGYDCYFENVGGKFFDATLPQMKDFGRISVCGAISVYNEDDVLPSGPCVQPAFIFKQLRMEGFLVHRWTDRFAEGQKQLLQWLLEGKVKYHEHVTKGFENMPAGFMGMLKGDNIGKAIIQV</sequence>
<evidence type="ECO:0000256" key="16">
    <source>
        <dbReference type="ARBA" id="ARBA00031851"/>
    </source>
</evidence>
<evidence type="ECO:0000256" key="21">
    <source>
        <dbReference type="ARBA" id="ARBA00047617"/>
    </source>
</evidence>
<evidence type="ECO:0000256" key="24">
    <source>
        <dbReference type="ARBA" id="ARBA00047878"/>
    </source>
</evidence>
<dbReference type="SUPFAM" id="SSF50129">
    <property type="entry name" value="GroES-like"/>
    <property type="match status" value="2"/>
</dbReference>
<dbReference type="Pfam" id="PF00107">
    <property type="entry name" value="ADH_zinc_N"/>
    <property type="match status" value="1"/>
</dbReference>
<comment type="similarity">
    <text evidence="2">Belongs to the NADP-dependent oxidoreductase L4BD family.</text>
</comment>
<evidence type="ECO:0000256" key="15">
    <source>
        <dbReference type="ARBA" id="ARBA00023278"/>
    </source>
</evidence>
<evidence type="ECO:0000256" key="12">
    <source>
        <dbReference type="ARBA" id="ARBA00022990"/>
    </source>
</evidence>
<dbReference type="InterPro" id="IPR041694">
    <property type="entry name" value="ADH_N_2"/>
</dbReference>
<evidence type="ECO:0000256" key="19">
    <source>
        <dbReference type="ARBA" id="ARBA00033119"/>
    </source>
</evidence>
<comment type="subunit">
    <text evidence="3">Monomer or homodimer.</text>
</comment>
<evidence type="ECO:0000256" key="29">
    <source>
        <dbReference type="ARBA" id="ARBA00048591"/>
    </source>
</evidence>
<evidence type="ECO:0000256" key="28">
    <source>
        <dbReference type="ARBA" id="ARBA00048387"/>
    </source>
</evidence>
<name>A0A8J6FER9_ELECQ</name>
<dbReference type="SMART" id="SM00829">
    <property type="entry name" value="PKS_ER"/>
    <property type="match status" value="1"/>
</dbReference>
<dbReference type="PANTHER" id="PTHR43205:SF7">
    <property type="entry name" value="PROSTAGLANDIN REDUCTASE 1"/>
    <property type="match status" value="1"/>
</dbReference>
<evidence type="ECO:0000259" key="35">
    <source>
        <dbReference type="SMART" id="SM00829"/>
    </source>
</evidence>
<keyword evidence="11" id="KW-0521">NADP</keyword>
<evidence type="ECO:0000256" key="8">
    <source>
        <dbReference type="ARBA" id="ARBA00022501"/>
    </source>
</evidence>
<dbReference type="EC" id="1.3.1.48" evidence="4"/>
<evidence type="ECO:0000256" key="5">
    <source>
        <dbReference type="ARBA" id="ARBA00012410"/>
    </source>
</evidence>
<comment type="catalytic activity">
    <reaction evidence="20">
        <text>octanal + NADP(+) = (2E)-octenal + NADPH + H(+)</text>
        <dbReference type="Rhea" id="RHEA:50780"/>
        <dbReference type="ChEBI" id="CHEBI:15378"/>
        <dbReference type="ChEBI" id="CHEBI:17935"/>
        <dbReference type="ChEBI" id="CHEBI:57783"/>
        <dbReference type="ChEBI" id="CHEBI:58349"/>
        <dbReference type="ChEBI" id="CHEBI:61748"/>
    </reaction>
    <physiologicalReaction direction="right-to-left" evidence="20">
        <dbReference type="Rhea" id="RHEA:50782"/>
    </physiologicalReaction>
</comment>
<gene>
    <name evidence="36" type="ORF">GDO78_006811</name>
</gene>
<dbReference type="InterPro" id="IPR014190">
    <property type="entry name" value="PTGR1"/>
</dbReference>
<comment type="catalytic activity">
    <reaction evidence="22">
        <text>pentan-2-one + NADP(+) = (E)-pent-3-en-2-one + NADPH + H(+)</text>
        <dbReference type="Rhea" id="RHEA:50788"/>
        <dbReference type="ChEBI" id="CHEBI:15378"/>
        <dbReference type="ChEBI" id="CHEBI:16472"/>
        <dbReference type="ChEBI" id="CHEBI:57783"/>
        <dbReference type="ChEBI" id="CHEBI:58349"/>
        <dbReference type="ChEBI" id="CHEBI:145276"/>
    </reaction>
    <physiologicalReaction direction="right-to-left" evidence="22">
        <dbReference type="Rhea" id="RHEA:50790"/>
    </physiologicalReaction>
</comment>
<evidence type="ECO:0000256" key="32">
    <source>
        <dbReference type="ARBA" id="ARBA00049070"/>
    </source>
</evidence>
<evidence type="ECO:0000256" key="33">
    <source>
        <dbReference type="ARBA" id="ARBA00049179"/>
    </source>
</evidence>
<evidence type="ECO:0000256" key="23">
    <source>
        <dbReference type="ARBA" id="ARBA00047871"/>
    </source>
</evidence>
<dbReference type="InterPro" id="IPR045010">
    <property type="entry name" value="MDR_fam"/>
</dbReference>
<protein>
    <recommendedName>
        <fullName evidence="6">Prostaglandin reductase 1</fullName>
        <ecNumber evidence="4">1.3.1.48</ecNumber>
        <ecNumber evidence="5">1.3.1.74</ecNumber>
    </recommendedName>
    <alternativeName>
        <fullName evidence="19">15-oxoprostaglandin 13-reductase</fullName>
    </alternativeName>
    <alternativeName>
        <fullName evidence="17">Dithiolethione-inducible gene 1 protein</fullName>
    </alternativeName>
    <alternativeName>
        <fullName evidence="16">Leukotriene B4 12-hydroxydehydrogenase</fullName>
    </alternativeName>
    <alternativeName>
        <fullName evidence="18">NAD(P)H-dependent alkenal/one oxidoreductase</fullName>
    </alternativeName>
</protein>
<evidence type="ECO:0000256" key="7">
    <source>
        <dbReference type="ARBA" id="ARBA00022490"/>
    </source>
</evidence>
<evidence type="ECO:0000256" key="11">
    <source>
        <dbReference type="ARBA" id="ARBA00022857"/>
    </source>
</evidence>
<comment type="catalytic activity">
    <reaction evidence="32">
        <text>13,14-dihydro-15-oxo-prostaglandin E1 + NADP(+) = 15-oxoprostaglandin E1 + NADPH + H(+)</text>
        <dbReference type="Rhea" id="RHEA:50584"/>
        <dbReference type="ChEBI" id="CHEBI:15378"/>
        <dbReference type="ChEBI" id="CHEBI:57401"/>
        <dbReference type="ChEBI" id="CHEBI:57783"/>
        <dbReference type="ChEBI" id="CHEBI:58349"/>
        <dbReference type="ChEBI" id="CHEBI:133408"/>
    </reaction>
    <physiologicalReaction direction="right-to-left" evidence="32">
        <dbReference type="Rhea" id="RHEA:50586"/>
    </physiologicalReaction>
</comment>
<dbReference type="EMBL" id="WNTK01000003">
    <property type="protein sequence ID" value="KAG9486632.1"/>
    <property type="molecule type" value="Genomic_DNA"/>
</dbReference>
<evidence type="ECO:0000256" key="26">
    <source>
        <dbReference type="ARBA" id="ARBA00048066"/>
    </source>
</evidence>
<evidence type="ECO:0000256" key="34">
    <source>
        <dbReference type="ARBA" id="ARBA00049368"/>
    </source>
</evidence>
<evidence type="ECO:0000256" key="18">
    <source>
        <dbReference type="ARBA" id="ARBA00032297"/>
    </source>
</evidence>
<dbReference type="Gene3D" id="3.40.50.720">
    <property type="entry name" value="NAD(P)-binding Rossmann-like Domain"/>
    <property type="match status" value="1"/>
</dbReference>
<evidence type="ECO:0000256" key="10">
    <source>
        <dbReference type="ARBA" id="ARBA00022832"/>
    </source>
</evidence>
<keyword evidence="8" id="KW-0644">Prostaglandin metabolism</keyword>
<evidence type="ECO:0000256" key="4">
    <source>
        <dbReference type="ARBA" id="ARBA00011981"/>
    </source>
</evidence>
<evidence type="ECO:0000313" key="37">
    <source>
        <dbReference type="Proteomes" id="UP000770717"/>
    </source>
</evidence>
<evidence type="ECO:0000256" key="2">
    <source>
        <dbReference type="ARBA" id="ARBA00010460"/>
    </source>
</evidence>
<keyword evidence="14" id="KW-0443">Lipid metabolism</keyword>
<evidence type="ECO:0000256" key="27">
    <source>
        <dbReference type="ARBA" id="ARBA00048290"/>
    </source>
</evidence>
<accession>A0A8J6FER9</accession>
<proteinExistence type="inferred from homology"/>
<dbReference type="GO" id="GO:0006693">
    <property type="term" value="P:prostaglandin metabolic process"/>
    <property type="evidence" value="ECO:0007669"/>
    <property type="project" value="UniProtKB-KW"/>
</dbReference>
<comment type="catalytic activity">
    <reaction evidence="34">
        <text>hexanal + NADP(+) = (E)-hex-2-enal + NADPH + H(+)</text>
        <dbReference type="Rhea" id="RHEA:50776"/>
        <dbReference type="ChEBI" id="CHEBI:15378"/>
        <dbReference type="ChEBI" id="CHEBI:28913"/>
        <dbReference type="ChEBI" id="CHEBI:57783"/>
        <dbReference type="ChEBI" id="CHEBI:58349"/>
        <dbReference type="ChEBI" id="CHEBI:88528"/>
    </reaction>
    <physiologicalReaction direction="right-to-left" evidence="34">
        <dbReference type="Rhea" id="RHEA:50778"/>
    </physiologicalReaction>
</comment>
<dbReference type="GO" id="GO:0047522">
    <property type="term" value="F:15-oxoprostaglandin 13-reductase [NAD(P)+] activity"/>
    <property type="evidence" value="ECO:0007669"/>
    <property type="project" value="UniProtKB-EC"/>
</dbReference>
<keyword evidence="37" id="KW-1185">Reference proteome</keyword>
<keyword evidence="7" id="KW-0963">Cytoplasm</keyword>
<evidence type="ECO:0000256" key="13">
    <source>
        <dbReference type="ARBA" id="ARBA00023002"/>
    </source>
</evidence>
<dbReference type="Proteomes" id="UP000770717">
    <property type="component" value="Unassembled WGS sequence"/>
</dbReference>
<dbReference type="GO" id="GO:0005737">
    <property type="term" value="C:cytoplasm"/>
    <property type="evidence" value="ECO:0007669"/>
    <property type="project" value="UniProtKB-SubCell"/>
</dbReference>
<keyword evidence="15" id="KW-0379">Hydroxylation</keyword>
<evidence type="ECO:0000256" key="3">
    <source>
        <dbReference type="ARBA" id="ARBA00011852"/>
    </source>
</evidence>
<dbReference type="PANTHER" id="PTHR43205">
    <property type="entry name" value="PROSTAGLANDIN REDUCTASE"/>
    <property type="match status" value="1"/>
</dbReference>
<dbReference type="InterPro" id="IPR020843">
    <property type="entry name" value="ER"/>
</dbReference>
<dbReference type="Gene3D" id="3.90.180.10">
    <property type="entry name" value="Medium-chain alcohol dehydrogenases, catalytic domain"/>
    <property type="match status" value="1"/>
</dbReference>
<organism evidence="36 37">
    <name type="scientific">Eleutherodactylus coqui</name>
    <name type="common">Puerto Rican coqui</name>
    <dbReference type="NCBI Taxonomy" id="57060"/>
    <lineage>
        <taxon>Eukaryota</taxon>
        <taxon>Metazoa</taxon>
        <taxon>Chordata</taxon>
        <taxon>Craniata</taxon>
        <taxon>Vertebrata</taxon>
        <taxon>Euteleostomi</taxon>
        <taxon>Amphibia</taxon>
        <taxon>Batrachia</taxon>
        <taxon>Anura</taxon>
        <taxon>Neobatrachia</taxon>
        <taxon>Hyloidea</taxon>
        <taxon>Eleutherodactylidae</taxon>
        <taxon>Eleutherodactylinae</taxon>
        <taxon>Eleutherodactylus</taxon>
        <taxon>Eleutherodactylus</taxon>
    </lineage>
</organism>
<comment type="catalytic activity">
    <reaction evidence="24">
        <text>13,14-dihydro-15-oxo-prostaglandin F1alpha + NADP(+) = 15-oxoprostaglandin F1alpha + NADPH + H(+)</text>
        <dbReference type="Rhea" id="RHEA:50592"/>
        <dbReference type="ChEBI" id="CHEBI:15378"/>
        <dbReference type="ChEBI" id="CHEBI:57783"/>
        <dbReference type="ChEBI" id="CHEBI:58349"/>
        <dbReference type="ChEBI" id="CHEBI:79072"/>
        <dbReference type="ChEBI" id="CHEBI:133411"/>
    </reaction>
    <physiologicalReaction direction="right-to-left" evidence="24">
        <dbReference type="Rhea" id="RHEA:50594"/>
    </physiologicalReaction>
</comment>
<keyword evidence="12" id="KW-0007">Acetylation</keyword>
<dbReference type="InterPro" id="IPR011032">
    <property type="entry name" value="GroES-like_sf"/>
</dbReference>
<comment type="caution">
    <text evidence="36">The sequence shown here is derived from an EMBL/GenBank/DDBJ whole genome shotgun (WGS) entry which is preliminary data.</text>
</comment>
<comment type="catalytic activity">
    <reaction evidence="29">
        <text>20-hydroxy-leukotriene B4 + NADP(+) = 12-oxo-20-hydroxy-leukotriene B4 + NADPH + H(+)</text>
        <dbReference type="Rhea" id="RHEA:51208"/>
        <dbReference type="ChEBI" id="CHEBI:15378"/>
        <dbReference type="ChEBI" id="CHEBI:57460"/>
        <dbReference type="ChEBI" id="CHEBI:57783"/>
        <dbReference type="ChEBI" id="CHEBI:58349"/>
        <dbReference type="ChEBI" id="CHEBI:133346"/>
    </reaction>
    <physiologicalReaction direction="left-to-right" evidence="29">
        <dbReference type="Rhea" id="RHEA:51209"/>
    </physiologicalReaction>
</comment>
<dbReference type="Pfam" id="PF16884">
    <property type="entry name" value="ADH_N_2"/>
    <property type="match status" value="1"/>
</dbReference>
<comment type="catalytic activity">
    <reaction evidence="25">
        <text>dodecanal + NADP(+) = (2E)-dodecenal + NADPH + H(+)</text>
        <dbReference type="Rhea" id="RHEA:50784"/>
        <dbReference type="ChEBI" id="CHEBI:15378"/>
        <dbReference type="ChEBI" id="CHEBI:27836"/>
        <dbReference type="ChEBI" id="CHEBI:57783"/>
        <dbReference type="ChEBI" id="CHEBI:58349"/>
        <dbReference type="ChEBI" id="CHEBI:133741"/>
    </reaction>
    <physiologicalReaction direction="right-to-left" evidence="25">
        <dbReference type="Rhea" id="RHEA:50786"/>
    </physiologicalReaction>
</comment>
<dbReference type="OrthoDB" id="809632at2759"/>
<dbReference type="FunFam" id="3.40.50.720:FF:000121">
    <property type="entry name" value="Prostaglandin reductase 2"/>
    <property type="match status" value="1"/>
</dbReference>
<dbReference type="SUPFAM" id="SSF51735">
    <property type="entry name" value="NAD(P)-binding Rossmann-fold domains"/>
    <property type="match status" value="1"/>
</dbReference>
<evidence type="ECO:0000256" key="22">
    <source>
        <dbReference type="ARBA" id="ARBA00047742"/>
    </source>
</evidence>
<comment type="catalytic activity">
    <reaction evidence="23">
        <text>leukotriene B4 + NADP(+) = 12-oxo-leukotriene B4 + NADPH + H(+)</text>
        <dbReference type="Rhea" id="RHEA:50608"/>
        <dbReference type="ChEBI" id="CHEBI:15378"/>
        <dbReference type="ChEBI" id="CHEBI:57461"/>
        <dbReference type="ChEBI" id="CHEBI:57783"/>
        <dbReference type="ChEBI" id="CHEBI:58349"/>
        <dbReference type="ChEBI" id="CHEBI:133309"/>
    </reaction>
    <physiologicalReaction direction="left-to-right" evidence="23">
        <dbReference type="Rhea" id="RHEA:50609"/>
    </physiologicalReaction>
</comment>
<comment type="catalytic activity">
    <reaction evidence="28">
        <text>4-hydroxynonanal + NADP(+) = (E)-4-hydroxynon-2-enal + NADPH + H(+)</text>
        <dbReference type="Rhea" id="RHEA:64736"/>
        <dbReference type="ChEBI" id="CHEBI:15378"/>
        <dbReference type="ChEBI" id="CHEBI:57783"/>
        <dbReference type="ChEBI" id="CHEBI:58349"/>
        <dbReference type="ChEBI" id="CHEBI:58968"/>
        <dbReference type="ChEBI" id="CHEBI:156112"/>
    </reaction>
    <physiologicalReaction direction="right-to-left" evidence="28">
        <dbReference type="Rhea" id="RHEA:64738"/>
    </physiologicalReaction>
</comment>
<comment type="catalytic activity">
    <reaction evidence="21">
        <text>decanal + NADP(+) = (2E)-decenal + NADPH + H(+)</text>
        <dbReference type="Rhea" id="RHEA:50612"/>
        <dbReference type="ChEBI" id="CHEBI:15378"/>
        <dbReference type="ChEBI" id="CHEBI:31457"/>
        <dbReference type="ChEBI" id="CHEBI:57783"/>
        <dbReference type="ChEBI" id="CHEBI:58349"/>
        <dbReference type="ChEBI" id="CHEBI:133455"/>
    </reaction>
    <physiologicalReaction direction="right-to-left" evidence="21">
        <dbReference type="Rhea" id="RHEA:50614"/>
    </physiologicalReaction>
</comment>
<evidence type="ECO:0000256" key="9">
    <source>
        <dbReference type="ARBA" id="ARBA00022553"/>
    </source>
</evidence>
<dbReference type="InterPro" id="IPR013149">
    <property type="entry name" value="ADH-like_C"/>
</dbReference>
<keyword evidence="13" id="KW-0560">Oxidoreductase</keyword>
<dbReference type="AlphaFoldDB" id="A0A8J6FER9"/>
<evidence type="ECO:0000256" key="30">
    <source>
        <dbReference type="ARBA" id="ARBA00048953"/>
    </source>
</evidence>
<dbReference type="CDD" id="cd08294">
    <property type="entry name" value="leukotriene_B4_DH_like"/>
    <property type="match status" value="1"/>
</dbReference>
<feature type="domain" description="Enoyl reductase (ER)" evidence="35">
    <location>
        <begin position="36"/>
        <end position="321"/>
    </location>
</feature>
<comment type="subcellular location">
    <subcellularLocation>
        <location evidence="1">Cytoplasm</location>
    </subcellularLocation>
</comment>
<evidence type="ECO:0000256" key="31">
    <source>
        <dbReference type="ARBA" id="ARBA00049068"/>
    </source>
</evidence>
<evidence type="ECO:0000256" key="25">
    <source>
        <dbReference type="ARBA" id="ARBA00047903"/>
    </source>
</evidence>